<protein>
    <recommendedName>
        <fullName evidence="2">Copper amine oxidase-like N-terminal domain-containing protein</fullName>
    </recommendedName>
</protein>
<accession>A0ABX1Y4U6</accession>
<dbReference type="InterPro" id="IPR012854">
    <property type="entry name" value="Cu_amine_oxidase-like_N"/>
</dbReference>
<feature type="chain" id="PRO_5047190297" description="Copper amine oxidase-like N-terminal domain-containing protein" evidence="1">
    <location>
        <begin position="26"/>
        <end position="147"/>
    </location>
</feature>
<dbReference type="EMBL" id="WHOA01000201">
    <property type="protein sequence ID" value="NOU75261.1"/>
    <property type="molecule type" value="Genomic_DNA"/>
</dbReference>
<comment type="caution">
    <text evidence="3">The sequence shown here is derived from an EMBL/GenBank/DDBJ whole genome shotgun (WGS) entry which is preliminary data.</text>
</comment>
<sequence>MKRWKKAMVVSLVACTLALPGLASAEEMMAKKFNYSGIETMMKDGTELVPLREIAESLGFKVTWNGENRSVTLTKMMMEDKGMMDDKKMEDKTKNESMMKMGNTFVIQIDNKAIKVDMMDEMLMFAPTILNDKTYVPKELVDTYLIK</sequence>
<feature type="signal peptide" evidence="1">
    <location>
        <begin position="1"/>
        <end position="25"/>
    </location>
</feature>
<reference evidence="3 4" key="1">
    <citation type="submission" date="2019-10" db="EMBL/GenBank/DDBJ databases">
        <title>Description of Paenibacillus terrestris sp. nov.</title>
        <authorList>
            <person name="Carlier A."/>
            <person name="Qi S."/>
        </authorList>
    </citation>
    <scope>NUCLEOTIDE SEQUENCE [LARGE SCALE GENOMIC DNA]</scope>
    <source>
        <strain evidence="3 4">LMG 31458</strain>
    </source>
</reference>
<keyword evidence="4" id="KW-1185">Reference proteome</keyword>
<evidence type="ECO:0000259" key="2">
    <source>
        <dbReference type="Pfam" id="PF07833"/>
    </source>
</evidence>
<evidence type="ECO:0000256" key="1">
    <source>
        <dbReference type="SAM" id="SignalP"/>
    </source>
</evidence>
<name>A0ABX1Y4U6_9BACL</name>
<dbReference type="RefSeq" id="WP_171646708.1">
    <property type="nucleotide sequence ID" value="NZ_WHOA01000201.1"/>
</dbReference>
<evidence type="ECO:0000313" key="3">
    <source>
        <dbReference type="EMBL" id="NOU75261.1"/>
    </source>
</evidence>
<dbReference type="Gene3D" id="3.30.457.10">
    <property type="entry name" value="Copper amine oxidase-like, N-terminal domain"/>
    <property type="match status" value="1"/>
</dbReference>
<dbReference type="SUPFAM" id="SSF55383">
    <property type="entry name" value="Copper amine oxidase, domain N"/>
    <property type="match status" value="1"/>
</dbReference>
<gene>
    <name evidence="3" type="ORF">GC098_28380</name>
</gene>
<dbReference type="Pfam" id="PF07833">
    <property type="entry name" value="Cu_amine_oxidN1"/>
    <property type="match status" value="1"/>
</dbReference>
<dbReference type="Proteomes" id="UP000616779">
    <property type="component" value="Unassembled WGS sequence"/>
</dbReference>
<keyword evidence="1" id="KW-0732">Signal</keyword>
<evidence type="ECO:0000313" key="4">
    <source>
        <dbReference type="Proteomes" id="UP000616779"/>
    </source>
</evidence>
<proteinExistence type="predicted"/>
<feature type="domain" description="Copper amine oxidase-like N-terminal" evidence="2">
    <location>
        <begin position="38"/>
        <end position="76"/>
    </location>
</feature>
<dbReference type="InterPro" id="IPR036582">
    <property type="entry name" value="Mao_N_sf"/>
</dbReference>
<organism evidence="3 4">
    <name type="scientific">Paenibacillus phytorum</name>
    <dbReference type="NCBI Taxonomy" id="2654977"/>
    <lineage>
        <taxon>Bacteria</taxon>
        <taxon>Bacillati</taxon>
        <taxon>Bacillota</taxon>
        <taxon>Bacilli</taxon>
        <taxon>Bacillales</taxon>
        <taxon>Paenibacillaceae</taxon>
        <taxon>Paenibacillus</taxon>
    </lineage>
</organism>